<feature type="transmembrane region" description="Helical" evidence="8">
    <location>
        <begin position="177"/>
        <end position="194"/>
    </location>
</feature>
<keyword evidence="6 8" id="KW-1133">Transmembrane helix</keyword>
<evidence type="ECO:0000256" key="6">
    <source>
        <dbReference type="ARBA" id="ARBA00022989"/>
    </source>
</evidence>
<evidence type="ECO:0000313" key="10">
    <source>
        <dbReference type="EMBL" id="PEG36803.1"/>
    </source>
</evidence>
<proteinExistence type="inferred from homology"/>
<accession>A0A2A7MZ62</accession>
<dbReference type="RefSeq" id="WP_097941403.1">
    <property type="nucleotide sequence ID" value="NZ_BLKS01000001.1"/>
</dbReference>
<dbReference type="EMBL" id="PDCP01000031">
    <property type="protein sequence ID" value="PEG36803.1"/>
    <property type="molecule type" value="Genomic_DNA"/>
</dbReference>
<dbReference type="OrthoDB" id="3782574at2"/>
<keyword evidence="4 8" id="KW-1003">Cell membrane</keyword>
<dbReference type="Pfam" id="PF01925">
    <property type="entry name" value="TauE"/>
    <property type="match status" value="1"/>
</dbReference>
<evidence type="ECO:0000256" key="4">
    <source>
        <dbReference type="ARBA" id="ARBA00022475"/>
    </source>
</evidence>
<evidence type="ECO:0000256" key="8">
    <source>
        <dbReference type="RuleBase" id="RU363041"/>
    </source>
</evidence>
<keyword evidence="5 8" id="KW-0812">Transmembrane</keyword>
<keyword evidence="7 8" id="KW-0472">Membrane</keyword>
<evidence type="ECO:0000313" key="12">
    <source>
        <dbReference type="Proteomes" id="UP000465302"/>
    </source>
</evidence>
<organism evidence="10 11">
    <name type="scientific">Mycolicibacterium agri</name>
    <name type="common">Mycobacterium agri</name>
    <dbReference type="NCBI Taxonomy" id="36811"/>
    <lineage>
        <taxon>Bacteria</taxon>
        <taxon>Bacillati</taxon>
        <taxon>Actinomycetota</taxon>
        <taxon>Actinomycetes</taxon>
        <taxon>Mycobacteriales</taxon>
        <taxon>Mycobacteriaceae</taxon>
        <taxon>Mycolicibacterium</taxon>
    </lineage>
</organism>
<dbReference type="Proteomes" id="UP000465302">
    <property type="component" value="Unassembled WGS sequence"/>
</dbReference>
<evidence type="ECO:0000313" key="9">
    <source>
        <dbReference type="EMBL" id="GFG50714.1"/>
    </source>
</evidence>
<evidence type="ECO:0000256" key="3">
    <source>
        <dbReference type="ARBA" id="ARBA00022448"/>
    </source>
</evidence>
<dbReference type="PANTHER" id="PTHR30269">
    <property type="entry name" value="TRANSMEMBRANE PROTEIN YFCA"/>
    <property type="match status" value="1"/>
</dbReference>
<dbReference type="InterPro" id="IPR052017">
    <property type="entry name" value="TSUP"/>
</dbReference>
<evidence type="ECO:0000313" key="11">
    <source>
        <dbReference type="Proteomes" id="UP000220914"/>
    </source>
</evidence>
<gene>
    <name evidence="10" type="ORF">CQY20_17780</name>
    <name evidence="9" type="ORF">MAGR_21550</name>
</gene>
<dbReference type="PANTHER" id="PTHR30269:SF0">
    <property type="entry name" value="MEMBRANE TRANSPORTER PROTEIN YFCA-RELATED"/>
    <property type="match status" value="1"/>
</dbReference>
<evidence type="ECO:0000256" key="5">
    <source>
        <dbReference type="ARBA" id="ARBA00022692"/>
    </source>
</evidence>
<dbReference type="InterPro" id="IPR002781">
    <property type="entry name" value="TM_pro_TauE-like"/>
</dbReference>
<name>A0A2A7MZ62_MYCAG</name>
<evidence type="ECO:0000256" key="7">
    <source>
        <dbReference type="ARBA" id="ARBA00023136"/>
    </source>
</evidence>
<feature type="transmembrane region" description="Helical" evidence="8">
    <location>
        <begin position="140"/>
        <end position="165"/>
    </location>
</feature>
<feature type="transmembrane region" description="Helical" evidence="8">
    <location>
        <begin position="226"/>
        <end position="246"/>
    </location>
</feature>
<feature type="transmembrane region" description="Helical" evidence="8">
    <location>
        <begin position="101"/>
        <end position="119"/>
    </location>
</feature>
<protein>
    <recommendedName>
        <fullName evidence="8">Probable membrane transporter protein</fullName>
    </recommendedName>
</protein>
<dbReference type="AlphaFoldDB" id="A0A2A7MZ62"/>
<comment type="subcellular location">
    <subcellularLocation>
        <location evidence="1 8">Cell membrane</location>
        <topology evidence="1 8">Multi-pass membrane protein</topology>
    </subcellularLocation>
</comment>
<keyword evidence="11" id="KW-1185">Reference proteome</keyword>
<comment type="caution">
    <text evidence="10">The sequence shown here is derived from an EMBL/GenBank/DDBJ whole genome shotgun (WGS) entry which is preliminary data.</text>
</comment>
<reference evidence="10 11" key="1">
    <citation type="submission" date="2017-10" db="EMBL/GenBank/DDBJ databases">
        <title>The new phylogeny of genus Mycobacterium.</title>
        <authorList>
            <person name="Tortoli E."/>
            <person name="Trovato A."/>
            <person name="Cirillo D.M."/>
        </authorList>
    </citation>
    <scope>NUCLEOTIDE SEQUENCE [LARGE SCALE GENOMIC DNA]</scope>
    <source>
        <strain evidence="10 11">CCUG37673</strain>
    </source>
</reference>
<evidence type="ECO:0000256" key="1">
    <source>
        <dbReference type="ARBA" id="ARBA00004651"/>
    </source>
</evidence>
<dbReference type="GO" id="GO:0005886">
    <property type="term" value="C:plasma membrane"/>
    <property type="evidence" value="ECO:0007669"/>
    <property type="project" value="UniProtKB-SubCell"/>
</dbReference>
<dbReference type="Proteomes" id="UP000220914">
    <property type="component" value="Unassembled WGS sequence"/>
</dbReference>
<comment type="similarity">
    <text evidence="2 8">Belongs to the 4-toluene sulfonate uptake permease (TSUP) (TC 2.A.102) family.</text>
</comment>
<dbReference type="EMBL" id="BLKS01000001">
    <property type="protein sequence ID" value="GFG50714.1"/>
    <property type="molecule type" value="Genomic_DNA"/>
</dbReference>
<sequence>MTTLLLVAVAGVVAGGLNSAAGGGTLVVYPALLLAGLNPAAANMTSLIGLTPGYLTGAAAYRNELRLQRHNFVRLAPAAIIGGLTGGLLLRTTPSDVFERIVPYLVIFSTLLLYVQPYLTKKLRKSPNLSWGKFAQVSSFVAGVYGVYFSAGLGVLLLALLGLSIVADLQLLNGLKAGLSVLVIAAGVIVYGASPDITWSIVATLIPASAIGGLFGGGLARRLSAATLRRAICVLGVVLTAALFVVR</sequence>
<reference evidence="9" key="3">
    <citation type="submission" date="2020-02" db="EMBL/GenBank/DDBJ databases">
        <authorList>
            <person name="Matsumoto Y."/>
            <person name="Motooka D."/>
            <person name="Nakamura S."/>
        </authorList>
    </citation>
    <scope>NUCLEOTIDE SEQUENCE</scope>
    <source>
        <strain evidence="9">JCM 6377</strain>
    </source>
</reference>
<feature type="transmembrane region" description="Helical" evidence="8">
    <location>
        <begin position="29"/>
        <end position="50"/>
    </location>
</feature>
<reference evidence="9 12" key="2">
    <citation type="journal article" date="2019" name="Emerg. Microbes Infect.">
        <title>Comprehensive subspecies identification of 175 nontuberculous mycobacteria species based on 7547 genomic profiles.</title>
        <authorList>
            <person name="Matsumoto Y."/>
            <person name="Kinjo T."/>
            <person name="Motooka D."/>
            <person name="Nabeya D."/>
            <person name="Jung N."/>
            <person name="Uechi K."/>
            <person name="Horii T."/>
            <person name="Iida T."/>
            <person name="Fujita J."/>
            <person name="Nakamura S."/>
        </authorList>
    </citation>
    <scope>NUCLEOTIDE SEQUENCE [LARGE SCALE GENOMIC DNA]</scope>
    <source>
        <strain evidence="9 12">JCM 6377</strain>
    </source>
</reference>
<evidence type="ECO:0000256" key="2">
    <source>
        <dbReference type="ARBA" id="ARBA00009142"/>
    </source>
</evidence>
<feature type="transmembrane region" description="Helical" evidence="8">
    <location>
        <begin position="201"/>
        <end position="220"/>
    </location>
</feature>
<keyword evidence="3" id="KW-0813">Transport</keyword>